<gene>
    <name evidence="1" type="ORF">PLAN_130162</name>
</gene>
<comment type="caution">
    <text evidence="1">The sequence shown here is derived from an EMBL/GenBank/DDBJ whole genome shotgun (WGS) entry which is preliminary data.</text>
</comment>
<name>A0A6J7ZHG6_PLARU</name>
<organism evidence="1 2">
    <name type="scientific">Planktothrix rubescens CCAP 1459/22</name>
    <dbReference type="NCBI Taxonomy" id="329571"/>
    <lineage>
        <taxon>Bacteria</taxon>
        <taxon>Bacillati</taxon>
        <taxon>Cyanobacteriota</taxon>
        <taxon>Cyanophyceae</taxon>
        <taxon>Oscillatoriophycideae</taxon>
        <taxon>Oscillatoriales</taxon>
        <taxon>Microcoleaceae</taxon>
        <taxon>Planktothrix</taxon>
    </lineage>
</organism>
<dbReference type="Proteomes" id="UP000196521">
    <property type="component" value="Unassembled WGS sequence"/>
</dbReference>
<keyword evidence="2" id="KW-1185">Reference proteome</keyword>
<sequence length="80" mass="9534">MLYPEAGSNVRSFVRRVILPKFSYSLFYRILEENQIERRSNHSLITNRYRARILSHISPRLLRQIAIDIGLTVEEMLESR</sequence>
<accession>A0A6J7ZHG6</accession>
<dbReference type="EMBL" id="CZCZ02000008">
    <property type="protein sequence ID" value="CAC5341620.1"/>
    <property type="molecule type" value="Genomic_DNA"/>
</dbReference>
<reference evidence="1" key="1">
    <citation type="submission" date="2020-05" db="EMBL/GenBank/DDBJ databases">
        <authorList>
            <consortium name="Genoscope - CEA"/>
            <person name="William W."/>
        </authorList>
    </citation>
    <scope>NUCLEOTIDE SEQUENCE [LARGE SCALE GENOMIC DNA]</scope>
    <source>
        <strain evidence="1">PCC 7821</strain>
    </source>
</reference>
<dbReference type="AlphaFoldDB" id="A0A6J7ZHG6"/>
<evidence type="ECO:0000313" key="1">
    <source>
        <dbReference type="EMBL" id="CAC5341620.1"/>
    </source>
</evidence>
<protein>
    <submittedName>
        <fullName evidence="1">Uncharacterized protein</fullName>
    </submittedName>
</protein>
<proteinExistence type="predicted"/>
<evidence type="ECO:0000313" key="2">
    <source>
        <dbReference type="Proteomes" id="UP000196521"/>
    </source>
</evidence>